<dbReference type="RefSeq" id="XP_027272136.1">
    <property type="nucleotide sequence ID" value="XM_027416335.2"/>
</dbReference>
<dbReference type="Proteomes" id="UP001108280">
    <property type="component" value="Chromosome 5"/>
</dbReference>
<keyword evidence="3" id="KW-0648">Protein biosynthesis</keyword>
<dbReference type="GO" id="GO:0003743">
    <property type="term" value="F:translation initiation factor activity"/>
    <property type="evidence" value="ECO:0007669"/>
    <property type="project" value="UniProtKB-KW"/>
</dbReference>
<evidence type="ECO:0000256" key="1">
    <source>
        <dbReference type="SAM" id="MobiDB-lite"/>
    </source>
</evidence>
<reference evidence="2" key="2">
    <citation type="journal article" date="2020" name="Biotechnol. Bioeng.">
        <title>Chromosome-scale scaffolds for the Chinese hamster reference genome assembly to facilitate the study of the CHO epigenome.</title>
        <authorList>
            <person name="Hilliard W."/>
            <person name="MacDonald M."/>
            <person name="Lee K.H."/>
        </authorList>
    </citation>
    <scope>NUCLEOTIDE SEQUENCE [LARGE SCALE GENOMIC DNA]</scope>
    <source>
        <strain evidence="2">17A/GY</strain>
    </source>
</reference>
<reference evidence="3" key="3">
    <citation type="submission" date="2025-08" db="UniProtKB">
        <authorList>
            <consortium name="RefSeq"/>
        </authorList>
    </citation>
    <scope>IDENTIFICATION</scope>
    <source>
        <strain evidence="3">17A/GY</strain>
        <tissue evidence="3">Liver</tissue>
    </source>
</reference>
<dbReference type="AlphaFoldDB" id="A0A9J7JRU2"/>
<feature type="region of interest" description="Disordered" evidence="1">
    <location>
        <begin position="123"/>
        <end position="214"/>
    </location>
</feature>
<gene>
    <name evidence="3" type="primary">LOC113835722</name>
</gene>
<accession>A0A9J7JRU2</accession>
<feature type="compositionally biased region" description="Basic and acidic residues" evidence="1">
    <location>
        <begin position="196"/>
        <end position="205"/>
    </location>
</feature>
<dbReference type="GeneID" id="113835722"/>
<feature type="compositionally biased region" description="Gly residues" evidence="1">
    <location>
        <begin position="175"/>
        <end position="186"/>
    </location>
</feature>
<sequence>MGPGVQAEAAPRGPAGRSPQAAGGSRFAVAAACRFGAAVSQGDPMARVASRRVARTRPGGNGSLSGTRRPRPEAYTAPGRSGESMHEGPRADGGAAAAAAAAKRTPTLRDKFVVIYEARSRRRDAPGTFARPRRPSPAPRARAREQLAQAEVTPYCGAGKSGKRVRAGALPAANGRGGGGGGGGAGAASPAPDASVRGRGEEHGRSQPFKMKSV</sequence>
<dbReference type="KEGG" id="cge:113835722"/>
<keyword evidence="3" id="KW-0396">Initiation factor</keyword>
<reference evidence="2" key="1">
    <citation type="journal article" date="2018" name="Biotechnol. Bioeng.">
        <title>A reference genome of the Chinese hamster based on a hybrid assembly strategy.</title>
        <authorList>
            <person name="Rupp O."/>
            <person name="MacDonald M.L."/>
            <person name="Li S."/>
            <person name="Dhiman H."/>
            <person name="Polson S."/>
            <person name="Griep S."/>
            <person name="Heffner K."/>
            <person name="Hernandez I."/>
            <person name="Brinkrolf K."/>
            <person name="Jadhav V."/>
            <person name="Samoudi M."/>
            <person name="Hao H."/>
            <person name="Kingham B."/>
            <person name="Goesmann A."/>
            <person name="Betenbaugh M.J."/>
            <person name="Lewis N.E."/>
            <person name="Borth N."/>
            <person name="Lee K.H."/>
        </authorList>
    </citation>
    <scope>NUCLEOTIDE SEQUENCE [LARGE SCALE GENOMIC DNA]</scope>
    <source>
        <strain evidence="2">17A/GY</strain>
    </source>
</reference>
<evidence type="ECO:0000313" key="3">
    <source>
        <dbReference type="RefSeq" id="XP_027272136.1"/>
    </source>
</evidence>
<evidence type="ECO:0000313" key="2">
    <source>
        <dbReference type="Proteomes" id="UP001108280"/>
    </source>
</evidence>
<feature type="region of interest" description="Disordered" evidence="1">
    <location>
        <begin position="1"/>
        <end position="26"/>
    </location>
</feature>
<keyword evidence="2" id="KW-1185">Reference proteome</keyword>
<protein>
    <submittedName>
        <fullName evidence="3">Translation initiation factor IF-2 isoform X1</fullName>
    </submittedName>
</protein>
<proteinExistence type="predicted"/>
<name>A0A9J7JRU2_CRIGR</name>
<organism evidence="2 3">
    <name type="scientific">Cricetulus griseus</name>
    <name type="common">Chinese hamster</name>
    <name type="synonym">Cricetulus barabensis griseus</name>
    <dbReference type="NCBI Taxonomy" id="10029"/>
    <lineage>
        <taxon>Eukaryota</taxon>
        <taxon>Metazoa</taxon>
        <taxon>Chordata</taxon>
        <taxon>Craniata</taxon>
        <taxon>Vertebrata</taxon>
        <taxon>Euteleostomi</taxon>
        <taxon>Mammalia</taxon>
        <taxon>Eutheria</taxon>
        <taxon>Euarchontoglires</taxon>
        <taxon>Glires</taxon>
        <taxon>Rodentia</taxon>
        <taxon>Myomorpha</taxon>
        <taxon>Muroidea</taxon>
        <taxon>Cricetidae</taxon>
        <taxon>Cricetinae</taxon>
        <taxon>Cricetulus</taxon>
    </lineage>
</organism>
<feature type="region of interest" description="Disordered" evidence="1">
    <location>
        <begin position="40"/>
        <end position="104"/>
    </location>
</feature>